<reference evidence="2 3" key="1">
    <citation type="submission" date="2014-04" db="EMBL/GenBank/DDBJ databases">
        <authorList>
            <consortium name="DOE Joint Genome Institute"/>
            <person name="Kuo A."/>
            <person name="Gay G."/>
            <person name="Dore J."/>
            <person name="Kohler A."/>
            <person name="Nagy L.G."/>
            <person name="Floudas D."/>
            <person name="Copeland A."/>
            <person name="Barry K.W."/>
            <person name="Cichocki N."/>
            <person name="Veneault-Fourrey C."/>
            <person name="LaButti K."/>
            <person name="Lindquist E.A."/>
            <person name="Lipzen A."/>
            <person name="Lundell T."/>
            <person name="Morin E."/>
            <person name="Murat C."/>
            <person name="Sun H."/>
            <person name="Tunlid A."/>
            <person name="Henrissat B."/>
            <person name="Grigoriev I.V."/>
            <person name="Hibbett D.S."/>
            <person name="Martin F."/>
            <person name="Nordberg H.P."/>
            <person name="Cantor M.N."/>
            <person name="Hua S.X."/>
        </authorList>
    </citation>
    <scope>NUCLEOTIDE SEQUENCE [LARGE SCALE GENOMIC DNA]</scope>
    <source>
        <strain evidence="3">h7</strain>
    </source>
</reference>
<dbReference type="Proteomes" id="UP000053424">
    <property type="component" value="Unassembled WGS sequence"/>
</dbReference>
<sequence>MAGDKFAKVDVRLLSTPGQNDIHRMYLFQKFMAEIGAAVVGGAFTLAAAGYSSGTGFTARHETTHAQQIAEMKRHISDFELAYERQEVTENDWERFLAIRADKPIDMARARESESNYEESIEAYKETPVYRFILKWKRRRQVRKKKKALRRANKSLRSHYYESTSDASDTSSTTVAPGSPPRSGRARSDEDDERIRSWANDVATSDSDDEPAASLDQSSGE</sequence>
<feature type="region of interest" description="Disordered" evidence="1">
    <location>
        <begin position="145"/>
        <end position="221"/>
    </location>
</feature>
<evidence type="ECO:0000313" key="2">
    <source>
        <dbReference type="EMBL" id="KIM49894.1"/>
    </source>
</evidence>
<keyword evidence="3" id="KW-1185">Reference proteome</keyword>
<dbReference type="EMBL" id="KN831768">
    <property type="protein sequence ID" value="KIM49894.1"/>
    <property type="molecule type" value="Genomic_DNA"/>
</dbReference>
<name>A0A0C3D0F0_HEBCY</name>
<protein>
    <submittedName>
        <fullName evidence="2">Uncharacterized protein</fullName>
    </submittedName>
</protein>
<dbReference type="AlphaFoldDB" id="A0A0C3D0F0"/>
<feature type="compositionally biased region" description="Low complexity" evidence="1">
    <location>
        <begin position="163"/>
        <end position="174"/>
    </location>
</feature>
<reference evidence="3" key="2">
    <citation type="submission" date="2015-01" db="EMBL/GenBank/DDBJ databases">
        <title>Evolutionary Origins and Diversification of the Mycorrhizal Mutualists.</title>
        <authorList>
            <consortium name="DOE Joint Genome Institute"/>
            <consortium name="Mycorrhizal Genomics Consortium"/>
            <person name="Kohler A."/>
            <person name="Kuo A."/>
            <person name="Nagy L.G."/>
            <person name="Floudas D."/>
            <person name="Copeland A."/>
            <person name="Barry K.W."/>
            <person name="Cichocki N."/>
            <person name="Veneault-Fourrey C."/>
            <person name="LaButti K."/>
            <person name="Lindquist E.A."/>
            <person name="Lipzen A."/>
            <person name="Lundell T."/>
            <person name="Morin E."/>
            <person name="Murat C."/>
            <person name="Riley R."/>
            <person name="Ohm R."/>
            <person name="Sun H."/>
            <person name="Tunlid A."/>
            <person name="Henrissat B."/>
            <person name="Grigoriev I.V."/>
            <person name="Hibbett D.S."/>
            <person name="Martin F."/>
        </authorList>
    </citation>
    <scope>NUCLEOTIDE SEQUENCE [LARGE SCALE GENOMIC DNA]</scope>
    <source>
        <strain evidence="3">h7</strain>
    </source>
</reference>
<accession>A0A0C3D0F0</accession>
<dbReference type="OrthoDB" id="3057786at2759"/>
<gene>
    <name evidence="2" type="ORF">M413DRAFT_6717</name>
</gene>
<proteinExistence type="predicted"/>
<evidence type="ECO:0000256" key="1">
    <source>
        <dbReference type="SAM" id="MobiDB-lite"/>
    </source>
</evidence>
<evidence type="ECO:0000313" key="3">
    <source>
        <dbReference type="Proteomes" id="UP000053424"/>
    </source>
</evidence>
<feature type="compositionally biased region" description="Basic residues" evidence="1">
    <location>
        <begin position="145"/>
        <end position="157"/>
    </location>
</feature>
<dbReference type="HOGENOM" id="CLU_1250803_0_0_1"/>
<organism evidence="2 3">
    <name type="scientific">Hebeloma cylindrosporum</name>
    <dbReference type="NCBI Taxonomy" id="76867"/>
    <lineage>
        <taxon>Eukaryota</taxon>
        <taxon>Fungi</taxon>
        <taxon>Dikarya</taxon>
        <taxon>Basidiomycota</taxon>
        <taxon>Agaricomycotina</taxon>
        <taxon>Agaricomycetes</taxon>
        <taxon>Agaricomycetidae</taxon>
        <taxon>Agaricales</taxon>
        <taxon>Agaricineae</taxon>
        <taxon>Hymenogastraceae</taxon>
        <taxon>Hebeloma</taxon>
    </lineage>
</organism>